<gene>
    <name evidence="1" type="ORF">PSTT_01908</name>
</gene>
<keyword evidence="2" id="KW-1185">Reference proteome</keyword>
<organism evidence="1 2">
    <name type="scientific">Puccinia striiformis</name>
    <dbReference type="NCBI Taxonomy" id="27350"/>
    <lineage>
        <taxon>Eukaryota</taxon>
        <taxon>Fungi</taxon>
        <taxon>Dikarya</taxon>
        <taxon>Basidiomycota</taxon>
        <taxon>Pucciniomycotina</taxon>
        <taxon>Pucciniomycetes</taxon>
        <taxon>Pucciniales</taxon>
        <taxon>Pucciniaceae</taxon>
        <taxon>Puccinia</taxon>
    </lineage>
</organism>
<evidence type="ECO:0000313" key="2">
    <source>
        <dbReference type="Proteomes" id="UP000239156"/>
    </source>
</evidence>
<dbReference type="VEuPathDB" id="FungiDB:PSHT_11806"/>
<dbReference type="EMBL" id="PKSL01000011">
    <property type="protein sequence ID" value="POW15678.1"/>
    <property type="molecule type" value="Genomic_DNA"/>
</dbReference>
<comment type="caution">
    <text evidence="1">The sequence shown here is derived from an EMBL/GenBank/DDBJ whole genome shotgun (WGS) entry which is preliminary data.</text>
</comment>
<protein>
    <submittedName>
        <fullName evidence="1">Uncharacterized protein</fullName>
    </submittedName>
</protein>
<accession>A0A2S4W1R6</accession>
<proteinExistence type="predicted"/>
<sequence>MAIQSLTSSKERWYKDPSHDQLLRNSRSIQAKRLEQALQDTPEFEIIEESTEKEKAFFFDEIIYSAPLSEIVIWENFNHPPELVSKLKDVIGITREWKFLSFTERCKVLLYSKIFKFRLESDGAPDPTTIESLAFNRLAFLKSQRIRKLDDREMKIHKSLASELYGEICTQKAKDTIMKLALEEILVHSGKFSEEDQILATKLSENSSLSELDQREWNKKKFHLLPEEILELEKIFSPSTNTVKDSQGLILSRDVLKNPEFIKAFYKDYKFTKILMLLHKASERINLKREMPFNSNPGNFIWIELREQIYNLEKLKADFEQKKGGYNSLMAKFQEANLI</sequence>
<evidence type="ECO:0000313" key="1">
    <source>
        <dbReference type="EMBL" id="POW15678.1"/>
    </source>
</evidence>
<dbReference type="AlphaFoldDB" id="A0A2S4W1R6"/>
<name>A0A2S4W1R6_9BASI</name>
<reference evidence="1" key="1">
    <citation type="submission" date="2017-12" db="EMBL/GenBank/DDBJ databases">
        <title>Gene loss provides genomic basis for host adaptation in cereal stripe rust fungi.</title>
        <authorList>
            <person name="Xia C."/>
        </authorList>
    </citation>
    <scope>NUCLEOTIDE SEQUENCE [LARGE SCALE GENOMIC DNA]</scope>
    <source>
        <strain evidence="1">93-210</strain>
    </source>
</reference>
<dbReference type="Proteomes" id="UP000239156">
    <property type="component" value="Unassembled WGS sequence"/>
</dbReference>
<dbReference type="VEuPathDB" id="FungiDB:PSTT_01908"/>